<comment type="similarity">
    <text evidence="3">Belongs to the methyltransferase superfamily. UbiG/COQ3 family.</text>
</comment>
<keyword evidence="3" id="KW-0831">Ubiquinone biosynthesis</keyword>
<dbReference type="GO" id="GO:0005975">
    <property type="term" value="P:carbohydrate metabolic process"/>
    <property type="evidence" value="ECO:0007669"/>
    <property type="project" value="InterPro"/>
</dbReference>
<dbReference type="GO" id="GO:0032259">
    <property type="term" value="P:methylation"/>
    <property type="evidence" value="ECO:0007669"/>
    <property type="project" value="UniProtKB-KW"/>
</dbReference>
<dbReference type="InterPro" id="IPR004785">
    <property type="entry name" value="RpiB"/>
</dbReference>
<evidence type="ECO:0000313" key="5">
    <source>
        <dbReference type="Proteomes" id="UP000175679"/>
    </source>
</evidence>
<dbReference type="RefSeq" id="WP_070065126.1">
    <property type="nucleotide sequence ID" value="NZ_MJMG01000007.1"/>
</dbReference>
<dbReference type="InterPro" id="IPR003500">
    <property type="entry name" value="RpiB_LacA_LacB"/>
</dbReference>
<comment type="catalytic activity">
    <reaction evidence="3">
        <text>a 3-(all-trans-polyprenyl)benzene-1,2-diol + S-adenosyl-L-methionine = a 2-methoxy-6-(all-trans-polyprenyl)phenol + S-adenosyl-L-homocysteine + H(+)</text>
        <dbReference type="Rhea" id="RHEA:31411"/>
        <dbReference type="Rhea" id="RHEA-COMP:9550"/>
        <dbReference type="Rhea" id="RHEA-COMP:9551"/>
        <dbReference type="ChEBI" id="CHEBI:15378"/>
        <dbReference type="ChEBI" id="CHEBI:57856"/>
        <dbReference type="ChEBI" id="CHEBI:59789"/>
        <dbReference type="ChEBI" id="CHEBI:62729"/>
        <dbReference type="ChEBI" id="CHEBI:62731"/>
        <dbReference type="EC" id="2.1.1.222"/>
    </reaction>
</comment>
<dbReference type="InterPro" id="IPR036569">
    <property type="entry name" value="RpiB_LacA_LacB_sf"/>
</dbReference>
<keyword evidence="3" id="KW-0949">S-adenosyl-L-methionine</keyword>
<dbReference type="GO" id="GO:0016861">
    <property type="term" value="F:intramolecular oxidoreductase activity, interconverting aldoses and ketoses"/>
    <property type="evidence" value="ECO:0007669"/>
    <property type="project" value="UniProtKB-ARBA"/>
</dbReference>
<dbReference type="GO" id="GO:0102208">
    <property type="term" value="F:2-polyprenyl-6-hydroxyphenol methylase activity"/>
    <property type="evidence" value="ECO:0007669"/>
    <property type="project" value="UniProtKB-EC"/>
</dbReference>
<accession>A0A1E7QJT2</accession>
<dbReference type="NCBIfam" id="TIGR01120">
    <property type="entry name" value="rpiB"/>
    <property type="match status" value="1"/>
</dbReference>
<comment type="catalytic activity">
    <reaction evidence="3">
        <text>a 3-demethylubiquinol + S-adenosyl-L-methionine = a ubiquinol + S-adenosyl-L-homocysteine + H(+)</text>
        <dbReference type="Rhea" id="RHEA:44380"/>
        <dbReference type="Rhea" id="RHEA-COMP:9566"/>
        <dbReference type="Rhea" id="RHEA-COMP:10914"/>
        <dbReference type="ChEBI" id="CHEBI:15378"/>
        <dbReference type="ChEBI" id="CHEBI:17976"/>
        <dbReference type="ChEBI" id="CHEBI:57856"/>
        <dbReference type="ChEBI" id="CHEBI:59789"/>
        <dbReference type="ChEBI" id="CHEBI:84422"/>
        <dbReference type="EC" id="2.1.1.64"/>
    </reaction>
</comment>
<dbReference type="NCBIfam" id="TIGR01983">
    <property type="entry name" value="UbiG"/>
    <property type="match status" value="1"/>
</dbReference>
<keyword evidence="3 4" id="KW-0489">Methyltransferase</keyword>
<dbReference type="NCBIfam" id="TIGR00689">
    <property type="entry name" value="rpiB_lacA_lacB"/>
    <property type="match status" value="1"/>
</dbReference>
<dbReference type="SUPFAM" id="SSF53335">
    <property type="entry name" value="S-adenosyl-L-methionine-dependent methyltransferases"/>
    <property type="match status" value="1"/>
</dbReference>
<dbReference type="UniPathway" id="UPA00232"/>
<evidence type="ECO:0000313" key="4">
    <source>
        <dbReference type="EMBL" id="OEY86647.1"/>
    </source>
</evidence>
<keyword evidence="2 4" id="KW-0413">Isomerase</keyword>
<keyword evidence="3 4" id="KW-0808">Transferase</keyword>
<protein>
    <recommendedName>
        <fullName evidence="3">Ubiquinone biosynthesis O-methyltransferase</fullName>
    </recommendedName>
    <alternativeName>
        <fullName evidence="3">2-polyprenyl-6-hydroxyphenol methylase</fullName>
        <ecNumber evidence="3">2.1.1.222</ecNumber>
    </alternativeName>
    <alternativeName>
        <fullName evidence="3">3-demethylubiquinone 3-O-methyltransferase</fullName>
        <ecNumber evidence="3">2.1.1.64</ecNumber>
    </alternativeName>
</protein>
<evidence type="ECO:0000256" key="3">
    <source>
        <dbReference type="HAMAP-Rule" id="MF_00472"/>
    </source>
</evidence>
<dbReference type="EMBL" id="MJMG01000007">
    <property type="protein sequence ID" value="OEY86647.1"/>
    <property type="molecule type" value="Genomic_DNA"/>
</dbReference>
<dbReference type="GO" id="GO:0010420">
    <property type="term" value="F:polyprenyldihydroxybenzoate methyltransferase activity"/>
    <property type="evidence" value="ECO:0007669"/>
    <property type="project" value="InterPro"/>
</dbReference>
<dbReference type="PANTHER" id="PTHR30345:SF0">
    <property type="entry name" value="DNA DAMAGE-REPAIR_TOLERATION PROTEIN DRT102"/>
    <property type="match status" value="1"/>
</dbReference>
<dbReference type="InterPro" id="IPR010233">
    <property type="entry name" value="UbiG_MeTrfase"/>
</dbReference>
<evidence type="ECO:0000256" key="1">
    <source>
        <dbReference type="ARBA" id="ARBA00008754"/>
    </source>
</evidence>
<organism evidence="4 5">
    <name type="scientific">Wolbachia pipientis</name>
    <dbReference type="NCBI Taxonomy" id="955"/>
    <lineage>
        <taxon>Bacteria</taxon>
        <taxon>Pseudomonadati</taxon>
        <taxon>Pseudomonadota</taxon>
        <taxon>Alphaproteobacteria</taxon>
        <taxon>Rickettsiales</taxon>
        <taxon>Anaplasmataceae</taxon>
        <taxon>Wolbachieae</taxon>
        <taxon>Wolbachia</taxon>
    </lineage>
</organism>
<dbReference type="InterPro" id="IPR029063">
    <property type="entry name" value="SAM-dependent_MTases_sf"/>
</dbReference>
<dbReference type="OrthoDB" id="9801538at2"/>
<dbReference type="HAMAP" id="MF_00472">
    <property type="entry name" value="UbiG"/>
    <property type="match status" value="1"/>
</dbReference>
<dbReference type="EC" id="2.1.1.64" evidence="3"/>
<gene>
    <name evidence="3" type="primary">ubiG</name>
    <name evidence="4" type="ORF">BIY23_03030</name>
</gene>
<keyword evidence="4" id="KW-0830">Ubiquinone</keyword>
<comment type="function">
    <text evidence="3">O-methyltransferase that catalyzes the 2 O-methylation steps in the ubiquinone biosynthetic pathway.</text>
</comment>
<dbReference type="Pfam" id="PF02502">
    <property type="entry name" value="LacAB_rpiB"/>
    <property type="match status" value="1"/>
</dbReference>
<feature type="binding site" evidence="3">
    <location>
        <position position="274"/>
    </location>
    <ligand>
        <name>S-adenosyl-L-methionine</name>
        <dbReference type="ChEBI" id="CHEBI:59789"/>
    </ligand>
</feature>
<evidence type="ECO:0000256" key="2">
    <source>
        <dbReference type="ARBA" id="ARBA00023235"/>
    </source>
</evidence>
<dbReference type="PANTHER" id="PTHR30345">
    <property type="entry name" value="RIBOSE-5-PHOSPHATE ISOMERASE B"/>
    <property type="match status" value="1"/>
</dbReference>
<dbReference type="GO" id="GO:0061542">
    <property type="term" value="F:3-demethylubiquinol 3-O-methyltransferase activity"/>
    <property type="evidence" value="ECO:0007669"/>
    <property type="project" value="UniProtKB-UniRule"/>
</dbReference>
<dbReference type="SUPFAM" id="SSF89623">
    <property type="entry name" value="Ribose/Galactose isomerase RpiB/AlsB"/>
    <property type="match status" value="1"/>
</dbReference>
<keyword evidence="5" id="KW-1185">Reference proteome</keyword>
<dbReference type="Proteomes" id="UP000175679">
    <property type="component" value="Unassembled WGS sequence"/>
</dbReference>
<reference evidence="4 5" key="1">
    <citation type="submission" date="2016-09" db="EMBL/GenBank/DDBJ databases">
        <title>Genomic evidence for plant-parasitic nematodes as the earliest Wolbachia hosts.</title>
        <authorList>
            <person name="Brown A.M."/>
            <person name="Wasala S.K."/>
            <person name="Howe D.K."/>
            <person name="Peetz A.B."/>
            <person name="Zasada I.A."/>
            <person name="Denver D.R."/>
        </authorList>
    </citation>
    <scope>NUCLEOTIDE SEQUENCE [LARGE SCALE GENOMIC DNA]</scope>
    <source>
        <strain evidence="5">wPpe</strain>
    </source>
</reference>
<dbReference type="Gene3D" id="3.40.50.150">
    <property type="entry name" value="Vaccinia Virus protein VP39"/>
    <property type="match status" value="1"/>
</dbReference>
<sequence>MTHTTIVSIASDHAGFELKSEIVPYLRALGYAVIEHGCTADQECVDYTDYAIKVLADIANKKAAYGILICGTGLGMNIAANRLKAVRAVSCNNIEIAKLAREHNNANVLCLGARLIATELARDIVINFLETEFSQEPRHTKRVNKLNDINEKTYNESEISKFAKIADDWWNQNGKFKMLHMINPIRGSYIIEKIKEFKQCDLKEILLLDVGCGGGILSEMTTRVGINTVGIDICEKNIKIAQSHAEKMGLNIEYIHTSIEQFNDNKKYDIILLMEIVEHVDNLDFFVSRTLELLKPEGLVFISTINRTIKSFLLAIIGAEYILNWVPRGTHNWKKFLKPSEIANLFRQNNIMLQDMVGMEYNVIKNEWKLTKNVDVNYIICGQLA</sequence>
<feature type="binding site" evidence="3">
    <location>
        <position position="211"/>
    </location>
    <ligand>
        <name>S-adenosyl-L-methionine</name>
        <dbReference type="ChEBI" id="CHEBI:59789"/>
    </ligand>
</feature>
<feature type="binding site" evidence="3">
    <location>
        <position position="186"/>
    </location>
    <ligand>
        <name>S-adenosyl-L-methionine</name>
        <dbReference type="ChEBI" id="CHEBI:59789"/>
    </ligand>
</feature>
<dbReference type="CDD" id="cd02440">
    <property type="entry name" value="AdoMet_MTases"/>
    <property type="match status" value="1"/>
</dbReference>
<comment type="similarity">
    <text evidence="1">Belongs to the LacAB/RpiB family.</text>
</comment>
<proteinExistence type="inferred from homology"/>
<dbReference type="EC" id="2.1.1.222" evidence="3"/>
<feature type="binding site" evidence="3">
    <location>
        <position position="232"/>
    </location>
    <ligand>
        <name>S-adenosyl-L-methionine</name>
        <dbReference type="ChEBI" id="CHEBI:59789"/>
    </ligand>
</feature>
<dbReference type="AlphaFoldDB" id="A0A1E7QJT2"/>
<name>A0A1E7QJT2_WOLPI</name>
<comment type="caution">
    <text evidence="4">The sequence shown here is derived from an EMBL/GenBank/DDBJ whole genome shotgun (WGS) entry which is preliminary data.</text>
</comment>
<dbReference type="Pfam" id="PF13489">
    <property type="entry name" value="Methyltransf_23"/>
    <property type="match status" value="1"/>
</dbReference>
<comment type="pathway">
    <text evidence="3">Cofactor biosynthesis; ubiquinone biosynthesis.</text>
</comment>
<dbReference type="NCBIfam" id="NF004051">
    <property type="entry name" value="PRK05571.1"/>
    <property type="match status" value="1"/>
</dbReference>
<dbReference type="Gene3D" id="3.40.1400.10">
    <property type="entry name" value="Sugar-phosphate isomerase, RpiB/LacA/LacB"/>
    <property type="match status" value="1"/>
</dbReference>